<dbReference type="AlphaFoldDB" id="A0AAF0XAF6"/>
<keyword evidence="2" id="KW-1185">Reference proteome</keyword>
<evidence type="ECO:0000313" key="1">
    <source>
        <dbReference type="EMBL" id="WOH04443.1"/>
    </source>
</evidence>
<protein>
    <submittedName>
        <fullName evidence="1">Uncharacterized protein</fullName>
    </submittedName>
</protein>
<dbReference type="Proteomes" id="UP000077755">
    <property type="component" value="Chromosome 6"/>
</dbReference>
<reference evidence="1" key="1">
    <citation type="journal article" date="2016" name="Nat. Genet.">
        <title>A high-quality carrot genome assembly provides new insights into carotenoid accumulation and asterid genome evolution.</title>
        <authorList>
            <person name="Iorizzo M."/>
            <person name="Ellison S."/>
            <person name="Senalik D."/>
            <person name="Zeng P."/>
            <person name="Satapoomin P."/>
            <person name="Huang J."/>
            <person name="Bowman M."/>
            <person name="Iovene M."/>
            <person name="Sanseverino W."/>
            <person name="Cavagnaro P."/>
            <person name="Yildiz M."/>
            <person name="Macko-Podgorni A."/>
            <person name="Moranska E."/>
            <person name="Grzebelus E."/>
            <person name="Grzebelus D."/>
            <person name="Ashrafi H."/>
            <person name="Zheng Z."/>
            <person name="Cheng S."/>
            <person name="Spooner D."/>
            <person name="Van Deynze A."/>
            <person name="Simon P."/>
        </authorList>
    </citation>
    <scope>NUCLEOTIDE SEQUENCE</scope>
    <source>
        <tissue evidence="1">Leaf</tissue>
    </source>
</reference>
<accession>A0AAF0XAF6</accession>
<sequence>MLEVNRCILEKKMARPERRWSRNIKLKRVRVSGHKKFRWKTFSIFIWPRRIARICSDIVDKIMKMDGTYPKIIFTSQLGFPVLSHPTDECRRNGLRFKSFCFEHTGAMSSSLF</sequence>
<gene>
    <name evidence="1" type="ORF">DCAR_0623852</name>
</gene>
<dbReference type="EMBL" id="CP093348">
    <property type="protein sequence ID" value="WOH04443.1"/>
    <property type="molecule type" value="Genomic_DNA"/>
</dbReference>
<evidence type="ECO:0000313" key="2">
    <source>
        <dbReference type="Proteomes" id="UP000077755"/>
    </source>
</evidence>
<proteinExistence type="predicted"/>
<organism evidence="1 2">
    <name type="scientific">Daucus carota subsp. sativus</name>
    <name type="common">Carrot</name>
    <dbReference type="NCBI Taxonomy" id="79200"/>
    <lineage>
        <taxon>Eukaryota</taxon>
        <taxon>Viridiplantae</taxon>
        <taxon>Streptophyta</taxon>
        <taxon>Embryophyta</taxon>
        <taxon>Tracheophyta</taxon>
        <taxon>Spermatophyta</taxon>
        <taxon>Magnoliopsida</taxon>
        <taxon>eudicotyledons</taxon>
        <taxon>Gunneridae</taxon>
        <taxon>Pentapetalae</taxon>
        <taxon>asterids</taxon>
        <taxon>campanulids</taxon>
        <taxon>Apiales</taxon>
        <taxon>Apiaceae</taxon>
        <taxon>Apioideae</taxon>
        <taxon>Scandiceae</taxon>
        <taxon>Daucinae</taxon>
        <taxon>Daucus</taxon>
        <taxon>Daucus sect. Daucus</taxon>
    </lineage>
</organism>
<reference evidence="1" key="2">
    <citation type="submission" date="2022-03" db="EMBL/GenBank/DDBJ databases">
        <title>Draft title - Genomic analysis of global carrot germplasm unveils the trajectory of domestication and the origin of high carotenoid orange carrot.</title>
        <authorList>
            <person name="Iorizzo M."/>
            <person name="Ellison S."/>
            <person name="Senalik D."/>
            <person name="Macko-Podgorni A."/>
            <person name="Grzebelus D."/>
            <person name="Bostan H."/>
            <person name="Rolling W."/>
            <person name="Curaba J."/>
            <person name="Simon P."/>
        </authorList>
    </citation>
    <scope>NUCLEOTIDE SEQUENCE</scope>
    <source>
        <tissue evidence="1">Leaf</tissue>
    </source>
</reference>
<name>A0AAF0XAF6_DAUCS</name>